<reference evidence="2 3" key="1">
    <citation type="submission" date="2020-08" db="EMBL/GenBank/DDBJ databases">
        <title>Genomic Encyclopedia of Type Strains, Phase III (KMG-III): the genomes of soil and plant-associated and newly described type strains.</title>
        <authorList>
            <person name="Whitman W."/>
        </authorList>
    </citation>
    <scope>NUCLEOTIDE SEQUENCE [LARGE SCALE GENOMIC DNA]</scope>
    <source>
        <strain evidence="2 3">CECT 3271</strain>
    </source>
</reference>
<proteinExistence type="predicted"/>
<sequence length="99" mass="9911">MSSTDRDVTLTPPEPVAPVPRERAGGLVPVDGAVRAGLAARAAAYVEGPAAPDARSPEFAGKVGDITALGAGGMRPATAQSHRMPDRGRAQDAPEGGLA</sequence>
<gene>
    <name evidence="2" type="ORF">FHS33_006529</name>
</gene>
<feature type="compositionally biased region" description="Basic and acidic residues" evidence="1">
    <location>
        <begin position="83"/>
        <end position="92"/>
    </location>
</feature>
<dbReference type="Proteomes" id="UP000530412">
    <property type="component" value="Unassembled WGS sequence"/>
</dbReference>
<evidence type="ECO:0000313" key="3">
    <source>
        <dbReference type="Proteomes" id="UP000530412"/>
    </source>
</evidence>
<organism evidence="2 3">
    <name type="scientific">Streptomyces calvus</name>
    <dbReference type="NCBI Taxonomy" id="67282"/>
    <lineage>
        <taxon>Bacteria</taxon>
        <taxon>Bacillati</taxon>
        <taxon>Actinomycetota</taxon>
        <taxon>Actinomycetes</taxon>
        <taxon>Kitasatosporales</taxon>
        <taxon>Streptomycetaceae</taxon>
        <taxon>Streptomyces</taxon>
    </lineage>
</organism>
<feature type="region of interest" description="Disordered" evidence="1">
    <location>
        <begin position="67"/>
        <end position="99"/>
    </location>
</feature>
<evidence type="ECO:0000256" key="1">
    <source>
        <dbReference type="SAM" id="MobiDB-lite"/>
    </source>
</evidence>
<protein>
    <submittedName>
        <fullName evidence="2">Uncharacterized protein</fullName>
    </submittedName>
</protein>
<dbReference type="EMBL" id="JACJIE010000027">
    <property type="protein sequence ID" value="MBA8948056.1"/>
    <property type="molecule type" value="Genomic_DNA"/>
</dbReference>
<dbReference type="AlphaFoldDB" id="A0AA40SK81"/>
<name>A0AA40SK81_9ACTN</name>
<accession>A0AA40SK81</accession>
<comment type="caution">
    <text evidence="2">The sequence shown here is derived from an EMBL/GenBank/DDBJ whole genome shotgun (WGS) entry which is preliminary data.</text>
</comment>
<feature type="region of interest" description="Disordered" evidence="1">
    <location>
        <begin position="1"/>
        <end position="26"/>
    </location>
</feature>
<evidence type="ECO:0000313" key="2">
    <source>
        <dbReference type="EMBL" id="MBA8948056.1"/>
    </source>
</evidence>